<proteinExistence type="predicted"/>
<evidence type="ECO:0000313" key="2">
    <source>
        <dbReference type="Proteomes" id="UP000655225"/>
    </source>
</evidence>
<organism evidence="1 2">
    <name type="scientific">Tetracentron sinense</name>
    <name type="common">Spur-leaf</name>
    <dbReference type="NCBI Taxonomy" id="13715"/>
    <lineage>
        <taxon>Eukaryota</taxon>
        <taxon>Viridiplantae</taxon>
        <taxon>Streptophyta</taxon>
        <taxon>Embryophyta</taxon>
        <taxon>Tracheophyta</taxon>
        <taxon>Spermatophyta</taxon>
        <taxon>Magnoliopsida</taxon>
        <taxon>Trochodendrales</taxon>
        <taxon>Trochodendraceae</taxon>
        <taxon>Tetracentron</taxon>
    </lineage>
</organism>
<comment type="caution">
    <text evidence="1">The sequence shown here is derived from an EMBL/GenBank/DDBJ whole genome shotgun (WGS) entry which is preliminary data.</text>
</comment>
<reference evidence="1 2" key="1">
    <citation type="submission" date="2020-04" db="EMBL/GenBank/DDBJ databases">
        <title>Plant Genome Project.</title>
        <authorList>
            <person name="Zhang R.-G."/>
        </authorList>
    </citation>
    <scope>NUCLEOTIDE SEQUENCE [LARGE SCALE GENOMIC DNA]</scope>
    <source>
        <strain evidence="1">YNK0</strain>
        <tissue evidence="1">Leaf</tissue>
    </source>
</reference>
<name>A0A834ZNE0_TETSI</name>
<accession>A0A834ZNE0</accession>
<dbReference type="AlphaFoldDB" id="A0A834ZNE0"/>
<dbReference type="Proteomes" id="UP000655225">
    <property type="component" value="Unassembled WGS sequence"/>
</dbReference>
<gene>
    <name evidence="1" type="ORF">HHK36_002955</name>
</gene>
<keyword evidence="2" id="KW-1185">Reference proteome</keyword>
<sequence length="105" mass="11923">MVGVVVIFDFDKMIIECDSDTWRSANGPGFVTTILQSLKLHELSHIHNCRVPCLVHEWSRICDHFVPCLEEFSTMGTDLQQLNADQGRGPRMERWGGARARTGCF</sequence>
<protein>
    <submittedName>
        <fullName evidence="1">Uncharacterized protein</fullName>
    </submittedName>
</protein>
<dbReference type="EMBL" id="JABCRI010000002">
    <property type="protein sequence ID" value="KAF8410426.1"/>
    <property type="molecule type" value="Genomic_DNA"/>
</dbReference>
<evidence type="ECO:0000313" key="1">
    <source>
        <dbReference type="EMBL" id="KAF8410426.1"/>
    </source>
</evidence>